<dbReference type="InterPro" id="IPR012340">
    <property type="entry name" value="NA-bd_OB-fold"/>
</dbReference>
<gene>
    <name evidence="3" type="ORF">DCAR_010019</name>
</gene>
<dbReference type="Pfam" id="PF02721">
    <property type="entry name" value="DUF223"/>
    <property type="match status" value="1"/>
</dbReference>
<proteinExistence type="predicted"/>
<protein>
    <recommendedName>
        <fullName evidence="2">Replication protein A 70 kDa DNA-binding subunit B/D first OB fold domain-containing protein</fullName>
    </recommendedName>
</protein>
<accession>A0A161WRJ6</accession>
<dbReference type="AlphaFoldDB" id="A0A161WRJ6"/>
<dbReference type="PANTHER" id="PTHR47165:SF4">
    <property type="entry name" value="OS03G0429900 PROTEIN"/>
    <property type="match status" value="1"/>
</dbReference>
<feature type="domain" description="Replication protein A 70 kDa DNA-binding subunit B/D first OB fold" evidence="2">
    <location>
        <begin position="3"/>
        <end position="93"/>
    </location>
</feature>
<dbReference type="Gramene" id="KZN01265">
    <property type="protein sequence ID" value="KZN01265"/>
    <property type="gene ID" value="DCAR_010019"/>
</dbReference>
<dbReference type="InterPro" id="IPR003871">
    <property type="entry name" value="RFA1B/D_OB_1st"/>
</dbReference>
<organism evidence="3">
    <name type="scientific">Daucus carota subsp. sativus</name>
    <name type="common">Carrot</name>
    <dbReference type="NCBI Taxonomy" id="79200"/>
    <lineage>
        <taxon>Eukaryota</taxon>
        <taxon>Viridiplantae</taxon>
        <taxon>Streptophyta</taxon>
        <taxon>Embryophyta</taxon>
        <taxon>Tracheophyta</taxon>
        <taxon>Spermatophyta</taxon>
        <taxon>Magnoliopsida</taxon>
        <taxon>eudicotyledons</taxon>
        <taxon>Gunneridae</taxon>
        <taxon>Pentapetalae</taxon>
        <taxon>asterids</taxon>
        <taxon>campanulids</taxon>
        <taxon>Apiales</taxon>
        <taxon>Apiaceae</taxon>
        <taxon>Apioideae</taxon>
        <taxon>Scandiceae</taxon>
        <taxon>Daucinae</taxon>
        <taxon>Daucus</taxon>
        <taxon>Daucus sect. Daucus</taxon>
    </lineage>
</organism>
<feature type="compositionally biased region" description="Polar residues" evidence="1">
    <location>
        <begin position="413"/>
        <end position="433"/>
    </location>
</feature>
<dbReference type="Gene3D" id="2.40.50.140">
    <property type="entry name" value="Nucleic acid-binding proteins"/>
    <property type="match status" value="3"/>
</dbReference>
<evidence type="ECO:0000313" key="3">
    <source>
        <dbReference type="EMBL" id="KZN01265.1"/>
    </source>
</evidence>
<evidence type="ECO:0000256" key="1">
    <source>
        <dbReference type="SAM" id="MobiDB-lite"/>
    </source>
</evidence>
<name>A0A161WRJ6_DAUCS</name>
<dbReference type="PANTHER" id="PTHR47165">
    <property type="entry name" value="OS03G0429900 PROTEIN"/>
    <property type="match status" value="1"/>
</dbReference>
<sequence>MCRVRVQSFWKGLNRESQEFWGVNMVLIDDSNDRIHAFANSKYCDDLVKDIKEGEVYVISNFKVKDYLGDEKYRAVRNKKHIYFTAHTQFKKCTNGGLQIENYAFDLFHLEDIGKLADDNRFLIDMVGKVKNVQELIKIKKNDVEKSLFKFEISNGSSSVPVTFFDEFGQLVEKQFGSLDAKNLYVIISCAKVGRYEGTPPLSNYPATRVFVNPKHYSVAELKMSWTEKKKEPVKPSVEREEVVVEIPRKILTVKKIKNLPANHGEGNVFCEVTVKRISDPKNWFFRKCSGCDLELEHEGGKFKCSRANGCDESGSIAIIFPDHEITKIIDKTVIDLHANCADEAEEDKFPEILNTFLKKKYTINLCINQDNIQKGSTVYDAHEIFLGPEEGDNFDPAGATVLEVADCSIVNDNSTDGNGNQTPQTGNSTNMKTKARKRIEPVAFSTSDNSMPPPLKNIKVEKIGK</sequence>
<feature type="region of interest" description="Disordered" evidence="1">
    <location>
        <begin position="413"/>
        <end position="466"/>
    </location>
</feature>
<evidence type="ECO:0000259" key="2">
    <source>
        <dbReference type="Pfam" id="PF02721"/>
    </source>
</evidence>
<dbReference type="EMBL" id="LNRQ01000003">
    <property type="protein sequence ID" value="KZN01265.1"/>
    <property type="molecule type" value="Genomic_DNA"/>
</dbReference>
<reference evidence="3" key="1">
    <citation type="journal article" date="2016" name="Nat. Genet.">
        <title>A high-quality carrot genome assembly provides new insights into carotenoid accumulation and asterid genome evolution.</title>
        <authorList>
            <person name="Iorizzo M."/>
            <person name="Ellison S."/>
            <person name="Senalik D."/>
            <person name="Zeng P."/>
            <person name="Satapoomin P."/>
            <person name="Huang J."/>
            <person name="Bowman M."/>
            <person name="Iovene M."/>
            <person name="Sanseverino W."/>
            <person name="Cavagnaro P."/>
            <person name="Yildiz M."/>
            <person name="Macko-Podgorni A."/>
            <person name="Moranska E."/>
            <person name="Grzebelus E."/>
            <person name="Grzebelus D."/>
            <person name="Ashrafi H."/>
            <person name="Zheng Z."/>
            <person name="Cheng S."/>
            <person name="Spooner D."/>
            <person name="Van Deynze A."/>
            <person name="Simon P."/>
        </authorList>
    </citation>
    <scope>NUCLEOTIDE SEQUENCE [LARGE SCALE GENOMIC DNA]</scope>
    <source>
        <tissue evidence="3">Leaf</tissue>
    </source>
</reference>
<dbReference type="STRING" id="79200.A0A161WRJ6"/>
<comment type="caution">
    <text evidence="3">The sequence shown here is derived from an EMBL/GenBank/DDBJ whole genome shotgun (WGS) entry which is preliminary data.</text>
</comment>
<dbReference type="CDD" id="cd04480">
    <property type="entry name" value="RPA1_DBD_A_like"/>
    <property type="match status" value="1"/>
</dbReference>
<dbReference type="SUPFAM" id="SSF50249">
    <property type="entry name" value="Nucleic acid-binding proteins"/>
    <property type="match status" value="3"/>
</dbReference>